<name>A0A6B0VQC7_9EURY</name>
<keyword evidence="1" id="KW-1133">Transmembrane helix</keyword>
<evidence type="ECO:0000313" key="3">
    <source>
        <dbReference type="Proteomes" id="UP000434101"/>
    </source>
</evidence>
<feature type="transmembrane region" description="Helical" evidence="1">
    <location>
        <begin position="20"/>
        <end position="41"/>
    </location>
</feature>
<dbReference type="Proteomes" id="UP000434101">
    <property type="component" value="Unassembled WGS sequence"/>
</dbReference>
<dbReference type="Pfam" id="PF09489">
    <property type="entry name" value="CbtB"/>
    <property type="match status" value="1"/>
</dbReference>
<sequence length="62" mass="6778">MRATNDTVSSRIEIARAELTPIQFATGLLFAAAIAFVLVFLQEPLAHDAMHNFRHAAGITCH</sequence>
<dbReference type="EMBL" id="WUYX01000064">
    <property type="protein sequence ID" value="MXV63840.1"/>
    <property type="molecule type" value="Genomic_DNA"/>
</dbReference>
<keyword evidence="3" id="KW-1185">Reference proteome</keyword>
<protein>
    <submittedName>
        <fullName evidence="2">CbtB-domain containing protein</fullName>
    </submittedName>
</protein>
<evidence type="ECO:0000256" key="1">
    <source>
        <dbReference type="SAM" id="Phobius"/>
    </source>
</evidence>
<evidence type="ECO:0000313" key="2">
    <source>
        <dbReference type="EMBL" id="MXV63840.1"/>
    </source>
</evidence>
<proteinExistence type="predicted"/>
<dbReference type="RefSeq" id="WP_160066654.1">
    <property type="nucleotide sequence ID" value="NZ_WUYX01000064.1"/>
</dbReference>
<organism evidence="2 3">
    <name type="scientific">Natronorubrum halalkaliphilum</name>
    <dbReference type="NCBI Taxonomy" id="2691917"/>
    <lineage>
        <taxon>Archaea</taxon>
        <taxon>Methanobacteriati</taxon>
        <taxon>Methanobacteriota</taxon>
        <taxon>Stenosarchaea group</taxon>
        <taxon>Halobacteria</taxon>
        <taxon>Halobacteriales</taxon>
        <taxon>Natrialbaceae</taxon>
        <taxon>Natronorubrum</taxon>
    </lineage>
</organism>
<dbReference type="InterPro" id="IPR012667">
    <property type="entry name" value="CbtB_put"/>
</dbReference>
<gene>
    <name evidence="2" type="ORF">GS429_17580</name>
</gene>
<accession>A0A6B0VQC7</accession>
<dbReference type="AlphaFoldDB" id="A0A6B0VQC7"/>
<comment type="caution">
    <text evidence="2">The sequence shown here is derived from an EMBL/GenBank/DDBJ whole genome shotgun (WGS) entry which is preliminary data.</text>
</comment>
<keyword evidence="1" id="KW-0812">Transmembrane</keyword>
<keyword evidence="1" id="KW-0472">Membrane</keyword>
<reference evidence="2 3" key="1">
    <citation type="submission" date="2020-01" db="EMBL/GenBank/DDBJ databases">
        <title>Natronorubrum sp. JWXQ-INN 674 isolated from Inner Mongolia Autonomous Region of China.</title>
        <authorList>
            <person name="Xue Q."/>
        </authorList>
    </citation>
    <scope>NUCLEOTIDE SEQUENCE [LARGE SCALE GENOMIC DNA]</scope>
    <source>
        <strain evidence="2 3">JWXQ-INN-674</strain>
    </source>
</reference>